<evidence type="ECO:0000313" key="2">
    <source>
        <dbReference type="Proteomes" id="UP000248557"/>
    </source>
</evidence>
<reference evidence="1 2" key="1">
    <citation type="submission" date="2017-05" db="EMBL/GenBank/DDBJ databases">
        <title>Host range expansion of the Methanosphaera genus to humans and monogastric animals involves recent and extensive reduction in genome content.</title>
        <authorList>
            <person name="Hoedt E.C."/>
            <person name="Volmer J.G."/>
            <person name="Parks D.H."/>
            <person name="Rosewarne C.P."/>
            <person name="Denman S.E."/>
            <person name="Mcsweeney C.S."/>
            <person name="O Cuiv P."/>
            <person name="Hugenholtz P."/>
            <person name="Tyson G.W."/>
            <person name="Morrison M."/>
        </authorList>
    </citation>
    <scope>NUCLEOTIDE SEQUENCE [LARGE SCALE GENOMIC DNA]</scope>
    <source>
        <strain evidence="1 2">PA5</strain>
    </source>
</reference>
<dbReference type="Proteomes" id="UP000248557">
    <property type="component" value="Unassembled WGS sequence"/>
</dbReference>
<dbReference type="GeneID" id="3856103"/>
<accession>A0A328Q6S3</accession>
<dbReference type="InterPro" id="IPR003795">
    <property type="entry name" value="DUF192"/>
</dbReference>
<dbReference type="InterPro" id="IPR038695">
    <property type="entry name" value="Saro_0823-like_sf"/>
</dbReference>
<protein>
    <recommendedName>
        <fullName evidence="3">DUF192 domain-containing protein</fullName>
    </recommendedName>
</protein>
<dbReference type="Pfam" id="PF02643">
    <property type="entry name" value="DUF192"/>
    <property type="match status" value="1"/>
</dbReference>
<organism evidence="1 2">
    <name type="scientific">Methanosphaera stadtmanae</name>
    <dbReference type="NCBI Taxonomy" id="2317"/>
    <lineage>
        <taxon>Archaea</taxon>
        <taxon>Methanobacteriati</taxon>
        <taxon>Methanobacteriota</taxon>
        <taxon>Methanomada group</taxon>
        <taxon>Methanobacteria</taxon>
        <taxon>Methanobacteriales</taxon>
        <taxon>Methanobacteriaceae</taxon>
        <taxon>Methanosphaera</taxon>
    </lineage>
</organism>
<sequence>MYKLLIYNKNTIQSININYASNYIKRLKGLMLQKKFNGLLYKQKYENRYYSTIHTFFMKVEIDIIYLDKKQQLQEITTLKPNKIHIPQKNNTRYIIELFPKTIKKYKIRQKTKLKIIKIT</sequence>
<gene>
    <name evidence="1" type="ORF">CA615_07355</name>
</gene>
<dbReference type="AlphaFoldDB" id="A0A328Q6S3"/>
<dbReference type="RefSeq" id="WP_048059773.1">
    <property type="nucleotide sequence ID" value="NZ_CATZNA010000085.1"/>
</dbReference>
<dbReference type="EMBL" id="NGJK01000091">
    <property type="protein sequence ID" value="RAP02460.1"/>
    <property type="molecule type" value="Genomic_DNA"/>
</dbReference>
<name>A0A328Q6S3_9EURY</name>
<dbReference type="Gene3D" id="2.60.120.1140">
    <property type="entry name" value="Protein of unknown function DUF192"/>
    <property type="match status" value="1"/>
</dbReference>
<comment type="caution">
    <text evidence="1">The sequence shown here is derived from an EMBL/GenBank/DDBJ whole genome shotgun (WGS) entry which is preliminary data.</text>
</comment>
<evidence type="ECO:0000313" key="1">
    <source>
        <dbReference type="EMBL" id="RAP02460.1"/>
    </source>
</evidence>
<evidence type="ECO:0008006" key="3">
    <source>
        <dbReference type="Google" id="ProtNLM"/>
    </source>
</evidence>
<proteinExistence type="predicted"/>